<dbReference type="Pfam" id="PF04815">
    <property type="entry name" value="Sec23_helical"/>
    <property type="match status" value="1"/>
</dbReference>
<reference evidence="16 17" key="1">
    <citation type="submission" date="2019-04" db="EMBL/GenBank/DDBJ databases">
        <title>Comparative genomics and transcriptomics to analyze fruiting body development in filamentous ascomycetes.</title>
        <authorList>
            <consortium name="DOE Joint Genome Institute"/>
            <person name="Lutkenhaus R."/>
            <person name="Traeger S."/>
            <person name="Breuer J."/>
            <person name="Kuo A."/>
            <person name="Lipzen A."/>
            <person name="Pangilinan J."/>
            <person name="Dilworth D."/>
            <person name="Sandor L."/>
            <person name="Poggeler S."/>
            <person name="Barry K."/>
            <person name="Grigoriev I.V."/>
            <person name="Nowrousian M."/>
        </authorList>
    </citation>
    <scope>NUCLEOTIDE SEQUENCE [LARGE SCALE GENOMIC DNA]</scope>
    <source>
        <strain evidence="16 17">CBS 389.68</strain>
    </source>
</reference>
<evidence type="ECO:0000259" key="13">
    <source>
        <dbReference type="Pfam" id="PF04811"/>
    </source>
</evidence>
<dbReference type="GO" id="GO:0070971">
    <property type="term" value="C:endoplasmic reticulum exit site"/>
    <property type="evidence" value="ECO:0007669"/>
    <property type="project" value="TreeGrafter"/>
</dbReference>
<sequence length="1038" mass="113651">MADMGMYHALGRDDQNPNGAPQQQPPYGYPQQQNQPMTPSPGGYQQGPPPFQGQHPQPGYGAPSPVPPSPYGQQPGSYGPPHSASPMAPPQPGMYGAPPGQAQSPYAGEGVGGLTQAMAGMDIGPQPATYSKAAKKKHRHAYHEIGQSFEQPPAMGGMPPFSPNVGDNLQQGFLGQGTPSPMGVNQPPSQFPVQAAPQFMPQQPADMGGFRPGSSSAVSSTGGKVDPLSIPSVPAARDAATQHFRQTVFPTLARQYPPNATSDFLAQDQGNASPKFCRLTVNAVPATAELLSSTSLPLALLLQPLAKLRPEEDPVPVLDFGEAGPPRCRRCRTYINPFMQFLQGGGKFRCNMCLFPNNEVPPEYYGPVDMSGVRMDRDSRPELSKGTVEFVVPKEYWAKREGAEDIEEGKAGATMRYLFLVDCTEGAVNRGTLLAVVEGIKNALFGDNAYEPALEGEESQDDREGQKRKFPKGCKIGICTFDKEVHFYNLNPALEQAQMIVMPDIEEPFVPFHDGLFVDPYASRHLIEPLLDSLTEMFARVKNPEPALLPALSACLNALKNTGGKIICSLATIPTWGPHRLVLREDTKLYNTDKEKILFKTEHQEWRAVAGKMVEAGVGIDFFMTPSAYIDVATIGHLSATSGGEMYLYPNFVHERDFKKLHDELAHSLHRGAGYQALLKVRCSTGMQVTSYHGNFLQHGGPAADVEFGVIDEDKTICIMFSHDGKLDPKVDAHFQSALLYTTKSGERRVRCSNIVAGVTEVARDTIRWADEDALLGVLAREAASKMVERPIKDIRSALTEKCIDILAAYRKQSTGNQAPGQLVLPESLKEFSMFVLALLKTRAFGGRNVSSDIRTHSMRMLKSMSASELQLYLYPRILPIHNMVPEDGFPDSTGHLKLPTAMRASFSFVEDGGAYLVDNGQYLLLWIHSQVSPNLLQDLFGESYSTLQSLDPMLHSLPVLETALNAQVRNIIQYLASLRGSKKLSVQLARQGLDGAEYEFAAALVEDRNNEERNYVDWLVHVHKYIQLEVSPAMRGG</sequence>
<keyword evidence="5" id="KW-0813">Transport</keyword>
<dbReference type="Pfam" id="PF00626">
    <property type="entry name" value="Gelsolin"/>
    <property type="match status" value="1"/>
</dbReference>
<dbReference type="InterPro" id="IPR007123">
    <property type="entry name" value="Gelsolin-like_dom"/>
</dbReference>
<protein>
    <submittedName>
        <fullName evidence="16">Beta-sandwich domain of Sec23/24</fullName>
    </submittedName>
</protein>
<dbReference type="OrthoDB" id="49016at2759"/>
<feature type="domain" description="Sec23/Sec24 trunk" evidence="13">
    <location>
        <begin position="416"/>
        <end position="667"/>
    </location>
</feature>
<dbReference type="STRING" id="341454.A0A4S2MUB5"/>
<feature type="domain" description="Sec23/Sec24 beta-sandwich" evidence="15">
    <location>
        <begin position="674"/>
        <end position="758"/>
    </location>
</feature>
<feature type="domain" description="Gelsolin-like" evidence="11">
    <location>
        <begin position="898"/>
        <end position="972"/>
    </location>
</feature>
<accession>A0A4S2MUB5</accession>
<evidence type="ECO:0000256" key="3">
    <source>
        <dbReference type="ARBA" id="ARBA00004397"/>
    </source>
</evidence>
<dbReference type="SUPFAM" id="SSF82754">
    <property type="entry name" value="C-terminal, gelsolin-like domain of Sec23/24"/>
    <property type="match status" value="1"/>
</dbReference>
<evidence type="ECO:0000259" key="11">
    <source>
        <dbReference type="Pfam" id="PF00626"/>
    </source>
</evidence>
<evidence type="ECO:0000256" key="5">
    <source>
        <dbReference type="ARBA" id="ARBA00022448"/>
    </source>
</evidence>
<dbReference type="GO" id="GO:0090110">
    <property type="term" value="P:COPII-coated vesicle cargo loading"/>
    <property type="evidence" value="ECO:0007669"/>
    <property type="project" value="TreeGrafter"/>
</dbReference>
<dbReference type="SUPFAM" id="SSF82919">
    <property type="entry name" value="Zn-finger domain of Sec23/24"/>
    <property type="match status" value="1"/>
</dbReference>
<dbReference type="GO" id="GO:0005789">
    <property type="term" value="C:endoplasmic reticulum membrane"/>
    <property type="evidence" value="ECO:0007669"/>
    <property type="project" value="UniProtKB-SubCell"/>
</dbReference>
<evidence type="ECO:0000313" key="17">
    <source>
        <dbReference type="Proteomes" id="UP000298138"/>
    </source>
</evidence>
<gene>
    <name evidence="16" type="ORF">EX30DRAFT_341727</name>
</gene>
<evidence type="ECO:0000256" key="4">
    <source>
        <dbReference type="ARBA" id="ARBA00008334"/>
    </source>
</evidence>
<dbReference type="InterPro" id="IPR006895">
    <property type="entry name" value="Znf_Sec23_Sec24"/>
</dbReference>
<name>A0A4S2MUB5_9PEZI</name>
<dbReference type="Gene3D" id="2.60.40.1670">
    <property type="entry name" value="beta-sandwich domain of Sec23/24"/>
    <property type="match status" value="1"/>
</dbReference>
<proteinExistence type="inferred from homology"/>
<feature type="compositionally biased region" description="Low complexity" evidence="10">
    <location>
        <begin position="71"/>
        <end position="81"/>
    </location>
</feature>
<dbReference type="Proteomes" id="UP000298138">
    <property type="component" value="Unassembled WGS sequence"/>
</dbReference>
<dbReference type="InterPro" id="IPR029006">
    <property type="entry name" value="ADF-H/Gelsolin-like_dom_sf"/>
</dbReference>
<comment type="subcellular location">
    <subcellularLocation>
        <location evidence="2">Cytoplasmic vesicle</location>
        <location evidence="2">COPII-coated vesicle membrane</location>
        <topology evidence="2">Peripheral membrane protein</topology>
        <orientation evidence="2">Cytoplasmic side</orientation>
    </subcellularLocation>
    <subcellularLocation>
        <location evidence="3">Endoplasmic reticulum membrane</location>
        <topology evidence="3">Peripheral membrane protein</topology>
        <orientation evidence="3">Cytoplasmic side</orientation>
    </subcellularLocation>
    <subcellularLocation>
        <location evidence="1">Golgi apparatus membrane</location>
        <topology evidence="1">Peripheral membrane protein</topology>
        <orientation evidence="1">Cytoplasmic side</orientation>
    </subcellularLocation>
</comment>
<evidence type="ECO:0000259" key="14">
    <source>
        <dbReference type="Pfam" id="PF04815"/>
    </source>
</evidence>
<dbReference type="Gene3D" id="2.30.30.380">
    <property type="entry name" value="Zn-finger domain of Sec23/24"/>
    <property type="match status" value="1"/>
</dbReference>
<keyword evidence="17" id="KW-1185">Reference proteome</keyword>
<dbReference type="PANTHER" id="PTHR13803:SF4">
    <property type="entry name" value="SECRETORY 24CD, ISOFORM C"/>
    <property type="match status" value="1"/>
</dbReference>
<keyword evidence="6" id="KW-0931">ER-Golgi transport</keyword>
<feature type="domain" description="Zinc finger Sec23/Sec24-type" evidence="12">
    <location>
        <begin position="325"/>
        <end position="364"/>
    </location>
</feature>
<dbReference type="InterPro" id="IPR036180">
    <property type="entry name" value="Gelsolin-like_dom_sf"/>
</dbReference>
<comment type="similarity">
    <text evidence="4">Belongs to the SEC23/SEC24 family. SEC24 subfamily.</text>
</comment>
<dbReference type="InterPro" id="IPR006896">
    <property type="entry name" value="Sec23/24_trunk_dom"/>
</dbReference>
<dbReference type="InterPro" id="IPR036175">
    <property type="entry name" value="Sec23/24_helical_dom_sf"/>
</dbReference>
<dbReference type="FunCoup" id="A0A4S2MUB5">
    <property type="interactions" value="134"/>
</dbReference>
<dbReference type="Gene3D" id="1.20.120.730">
    <property type="entry name" value="Sec23/Sec24 helical domain"/>
    <property type="match status" value="1"/>
</dbReference>
<evidence type="ECO:0000313" key="16">
    <source>
        <dbReference type="EMBL" id="TGZ80152.1"/>
    </source>
</evidence>
<evidence type="ECO:0000256" key="10">
    <source>
        <dbReference type="SAM" id="MobiDB-lite"/>
    </source>
</evidence>
<evidence type="ECO:0000256" key="1">
    <source>
        <dbReference type="ARBA" id="ARBA00004255"/>
    </source>
</evidence>
<evidence type="ECO:0000259" key="12">
    <source>
        <dbReference type="Pfam" id="PF04810"/>
    </source>
</evidence>
<dbReference type="GO" id="GO:0008270">
    <property type="term" value="F:zinc ion binding"/>
    <property type="evidence" value="ECO:0007669"/>
    <property type="project" value="InterPro"/>
</dbReference>
<dbReference type="EMBL" id="ML220126">
    <property type="protein sequence ID" value="TGZ80152.1"/>
    <property type="molecule type" value="Genomic_DNA"/>
</dbReference>
<evidence type="ECO:0000256" key="2">
    <source>
        <dbReference type="ARBA" id="ARBA00004299"/>
    </source>
</evidence>
<dbReference type="GO" id="GO:0030127">
    <property type="term" value="C:COPII vesicle coat"/>
    <property type="evidence" value="ECO:0007669"/>
    <property type="project" value="InterPro"/>
</dbReference>
<organism evidence="16 17">
    <name type="scientific">Ascodesmis nigricans</name>
    <dbReference type="NCBI Taxonomy" id="341454"/>
    <lineage>
        <taxon>Eukaryota</taxon>
        <taxon>Fungi</taxon>
        <taxon>Dikarya</taxon>
        <taxon>Ascomycota</taxon>
        <taxon>Pezizomycotina</taxon>
        <taxon>Pezizomycetes</taxon>
        <taxon>Pezizales</taxon>
        <taxon>Ascodesmidaceae</taxon>
        <taxon>Ascodesmis</taxon>
    </lineage>
</organism>
<dbReference type="Pfam" id="PF04811">
    <property type="entry name" value="Sec23_trunk"/>
    <property type="match status" value="1"/>
</dbReference>
<dbReference type="AlphaFoldDB" id="A0A4S2MUB5"/>
<dbReference type="GO" id="GO:0000149">
    <property type="term" value="F:SNARE binding"/>
    <property type="evidence" value="ECO:0007669"/>
    <property type="project" value="TreeGrafter"/>
</dbReference>
<dbReference type="GO" id="GO:0006886">
    <property type="term" value="P:intracellular protein transport"/>
    <property type="evidence" value="ECO:0007669"/>
    <property type="project" value="InterPro"/>
</dbReference>
<evidence type="ECO:0000256" key="7">
    <source>
        <dbReference type="ARBA" id="ARBA00022927"/>
    </source>
</evidence>
<feature type="compositionally biased region" description="Low complexity" evidence="10">
    <location>
        <begin position="52"/>
        <end position="63"/>
    </location>
</feature>
<dbReference type="SUPFAM" id="SSF81995">
    <property type="entry name" value="beta-sandwich domain of Sec23/24"/>
    <property type="match status" value="1"/>
</dbReference>
<evidence type="ECO:0000256" key="9">
    <source>
        <dbReference type="ARBA" id="ARBA00025471"/>
    </source>
</evidence>
<dbReference type="InterPro" id="IPR006900">
    <property type="entry name" value="Sec23/24_helical_dom"/>
</dbReference>
<dbReference type="InParanoid" id="A0A4S2MUB5"/>
<dbReference type="Gene3D" id="3.40.20.10">
    <property type="entry name" value="Severin"/>
    <property type="match status" value="1"/>
</dbReference>
<dbReference type="Pfam" id="PF04810">
    <property type="entry name" value="zf-Sec23_Sec24"/>
    <property type="match status" value="1"/>
</dbReference>
<dbReference type="SUPFAM" id="SSF81811">
    <property type="entry name" value="Helical domain of Sec23/24"/>
    <property type="match status" value="1"/>
</dbReference>
<evidence type="ECO:0000259" key="15">
    <source>
        <dbReference type="Pfam" id="PF08033"/>
    </source>
</evidence>
<dbReference type="InterPro" id="IPR036465">
    <property type="entry name" value="vWFA_dom_sf"/>
</dbReference>
<dbReference type="InterPro" id="IPR036174">
    <property type="entry name" value="Znf_Sec23_Sec24_sf"/>
</dbReference>
<feature type="domain" description="Sec23/Sec24 helical" evidence="14">
    <location>
        <begin position="771"/>
        <end position="870"/>
    </location>
</feature>
<dbReference type="Gene3D" id="3.40.50.410">
    <property type="entry name" value="von Willebrand factor, type A domain"/>
    <property type="match status" value="1"/>
</dbReference>
<dbReference type="PANTHER" id="PTHR13803">
    <property type="entry name" value="SEC24-RELATED PROTEIN"/>
    <property type="match status" value="1"/>
</dbReference>
<evidence type="ECO:0000256" key="8">
    <source>
        <dbReference type="ARBA" id="ARBA00023329"/>
    </source>
</evidence>
<dbReference type="InterPro" id="IPR012990">
    <property type="entry name" value="Beta-sandwich_Sec23_24"/>
</dbReference>
<dbReference type="SUPFAM" id="SSF53300">
    <property type="entry name" value="vWA-like"/>
    <property type="match status" value="1"/>
</dbReference>
<keyword evidence="7" id="KW-0653">Protein transport</keyword>
<keyword evidence="8" id="KW-0968">Cytoplasmic vesicle</keyword>
<feature type="region of interest" description="Disordered" evidence="10">
    <location>
        <begin position="1"/>
        <end position="120"/>
    </location>
</feature>
<dbReference type="GO" id="GO:0000139">
    <property type="term" value="C:Golgi membrane"/>
    <property type="evidence" value="ECO:0007669"/>
    <property type="project" value="UniProtKB-SubCell"/>
</dbReference>
<dbReference type="InterPro" id="IPR050550">
    <property type="entry name" value="SEC23_SEC24_subfamily"/>
</dbReference>
<dbReference type="Pfam" id="PF08033">
    <property type="entry name" value="Sec23_BS"/>
    <property type="match status" value="1"/>
</dbReference>
<evidence type="ECO:0000256" key="6">
    <source>
        <dbReference type="ARBA" id="ARBA00022892"/>
    </source>
</evidence>
<comment type="function">
    <text evidence="9">Component of the coat protein complex II (COPII) which promotes the formation of transport vesicles from the endoplasmic reticulum (ER). The coat has two main functions, the physical deformation of the endoplasmic reticulum membrane into vesicles and the selection of cargo molecules.</text>
</comment>